<feature type="compositionally biased region" description="Basic and acidic residues" evidence="1">
    <location>
        <begin position="1"/>
        <end position="19"/>
    </location>
</feature>
<protein>
    <submittedName>
        <fullName evidence="2">Uncharacterized protein</fullName>
    </submittedName>
</protein>
<evidence type="ECO:0000256" key="1">
    <source>
        <dbReference type="SAM" id="MobiDB-lite"/>
    </source>
</evidence>
<proteinExistence type="predicted"/>
<gene>
    <name evidence="2" type="ORF">GGE12_000077</name>
</gene>
<feature type="region of interest" description="Disordered" evidence="1">
    <location>
        <begin position="1"/>
        <end position="31"/>
    </location>
</feature>
<accession>A0A7W6RH24</accession>
<name>A0A7W6RH24_9HYPH</name>
<organism evidence="2 3">
    <name type="scientific">Rhizobium mongolense</name>
    <dbReference type="NCBI Taxonomy" id="57676"/>
    <lineage>
        <taxon>Bacteria</taxon>
        <taxon>Pseudomonadati</taxon>
        <taxon>Pseudomonadota</taxon>
        <taxon>Alphaproteobacteria</taxon>
        <taxon>Hyphomicrobiales</taxon>
        <taxon>Rhizobiaceae</taxon>
        <taxon>Rhizobium/Agrobacterium group</taxon>
        <taxon>Rhizobium</taxon>
    </lineage>
</organism>
<reference evidence="2 3" key="1">
    <citation type="submission" date="2020-08" db="EMBL/GenBank/DDBJ databases">
        <title>Genomic Encyclopedia of Type Strains, Phase IV (KMG-V): Genome sequencing to study the core and pangenomes of soil and plant-associated prokaryotes.</title>
        <authorList>
            <person name="Whitman W."/>
        </authorList>
    </citation>
    <scope>NUCLEOTIDE SEQUENCE [LARGE SCALE GENOMIC DNA]</scope>
    <source>
        <strain evidence="2 3">SEMIA 402</strain>
    </source>
</reference>
<comment type="caution">
    <text evidence="2">The sequence shown here is derived from an EMBL/GenBank/DDBJ whole genome shotgun (WGS) entry which is preliminary data.</text>
</comment>
<evidence type="ECO:0000313" key="3">
    <source>
        <dbReference type="Proteomes" id="UP000533641"/>
    </source>
</evidence>
<evidence type="ECO:0000313" key="2">
    <source>
        <dbReference type="EMBL" id="MBB4272335.1"/>
    </source>
</evidence>
<dbReference type="EMBL" id="JACIGM010000001">
    <property type="protein sequence ID" value="MBB4272335.1"/>
    <property type="molecule type" value="Genomic_DNA"/>
</dbReference>
<dbReference type="RefSeq" id="WP_183922158.1">
    <property type="nucleotide sequence ID" value="NZ_JACIGM010000001.1"/>
</dbReference>
<dbReference type="Proteomes" id="UP000533641">
    <property type="component" value="Unassembled WGS sequence"/>
</dbReference>
<dbReference type="AlphaFoldDB" id="A0A7W6RH24"/>
<sequence length="58" mass="6169">MKPPHTTEIKPGVHVDMGDYGRQPDTAPTDMSHQERALAKAAASVRGKLKLGGNSDAQ</sequence>